<dbReference type="AlphaFoldDB" id="A0A8T3UXQ9"/>
<evidence type="ECO:0000313" key="2">
    <source>
        <dbReference type="Proteomes" id="UP000763484"/>
    </source>
</evidence>
<dbReference type="NCBIfam" id="TIGR00322">
    <property type="entry name" value="diphth2_R"/>
    <property type="match status" value="1"/>
</dbReference>
<dbReference type="Pfam" id="PF01866">
    <property type="entry name" value="Diphthamide_syn"/>
    <property type="match status" value="1"/>
</dbReference>
<dbReference type="Proteomes" id="UP000763484">
    <property type="component" value="Unassembled WGS sequence"/>
</dbReference>
<reference evidence="1 2" key="1">
    <citation type="submission" date="2020-09" db="EMBL/GenBank/DDBJ databases">
        <title>Genomic characterization of a novel Parvarchaeota family in acid mine drainage sediments.</title>
        <authorList>
            <person name="Luo Z.-H."/>
        </authorList>
    </citation>
    <scope>NUCLEOTIDE SEQUENCE [LARGE SCALE GENOMIC DNA]</scope>
    <source>
        <strain evidence="1">TL1-5_bins.178</strain>
    </source>
</reference>
<comment type="caution">
    <text evidence="1">The sequence shown here is derived from an EMBL/GenBank/DDBJ whole genome shotgun (WGS) entry which is preliminary data.</text>
</comment>
<dbReference type="InterPro" id="IPR042265">
    <property type="entry name" value="DPH1/DPH2_3"/>
</dbReference>
<protein>
    <submittedName>
        <fullName evidence="1">Diphthamide synthesis protein</fullName>
    </submittedName>
</protein>
<dbReference type="PANTHER" id="PTHR10762:SF1">
    <property type="entry name" value="2-(3-AMINO-3-CARBOXYPROPYL)HISTIDINE SYNTHASE SUBUNIT 1"/>
    <property type="match status" value="1"/>
</dbReference>
<gene>
    <name evidence="1" type="ORF">IHE50_02320</name>
</gene>
<dbReference type="GO" id="GO:0090560">
    <property type="term" value="F:2-(3-amino-3-carboxypropyl)histidine synthase activity"/>
    <property type="evidence" value="ECO:0007669"/>
    <property type="project" value="InterPro"/>
</dbReference>
<proteinExistence type="predicted"/>
<name>A0A8T3UXQ9_9ARCH</name>
<dbReference type="Gene3D" id="3.40.50.11860">
    <property type="entry name" value="Diphthamide synthesis DPH1/DPH2 domain 3"/>
    <property type="match status" value="1"/>
</dbReference>
<dbReference type="PANTHER" id="PTHR10762">
    <property type="entry name" value="DIPHTHAMIDE BIOSYNTHESIS PROTEIN"/>
    <property type="match status" value="1"/>
</dbReference>
<evidence type="ECO:0000313" key="1">
    <source>
        <dbReference type="EMBL" id="MBE5728227.1"/>
    </source>
</evidence>
<organism evidence="1 2">
    <name type="scientific">Candidatus Acidifodinimicrobium mancum</name>
    <dbReference type="NCBI Taxonomy" id="2898728"/>
    <lineage>
        <taxon>Archaea</taxon>
        <taxon>Candidatus Parvarchaeota</taxon>
        <taxon>Candidatus Acidifodinimicrobiaceae</taxon>
        <taxon>Candidatus Acidifodinimicrobium</taxon>
    </lineage>
</organism>
<dbReference type="Gene3D" id="3.40.50.11850">
    <property type="entry name" value="Diphthamide synthesis DPH1/DPH2 domain 2"/>
    <property type="match status" value="1"/>
</dbReference>
<accession>A0A8T3UXQ9</accession>
<dbReference type="EMBL" id="JADFAQ010000032">
    <property type="protein sequence ID" value="MBE5728227.1"/>
    <property type="molecule type" value="Genomic_DNA"/>
</dbReference>
<dbReference type="InterPro" id="IPR042264">
    <property type="entry name" value="DPH1/DPH2_2"/>
</dbReference>
<dbReference type="InterPro" id="IPR016435">
    <property type="entry name" value="DPH1/DPH2"/>
</dbReference>
<sequence length="226" mass="25995">METMFVESRYKGVVSDELLERIKEKINPYKKINLIGVIQYLDQMNYVKDKIKDKEFVVLSSKYRAMYPGQILGCDQYAAECEDCDVILAFTQGIFHIMGVLMKTDKKVINVDVETGKMEELDEKSVQKYKKRMMQAIGIALSAKKVMFVESIKSGQTVGAKDIKDALIKKGIEVYTVVFDEINFQRLNEFRDVDAFINTACQRIAIDDMDKLEKPIVNAEDLRPYI</sequence>
<dbReference type="GO" id="GO:0017183">
    <property type="term" value="P:protein histidyl modification to diphthamide"/>
    <property type="evidence" value="ECO:0007669"/>
    <property type="project" value="InterPro"/>
</dbReference>